<proteinExistence type="predicted"/>
<name>A0ABY0GXS6_9PEZI</name>
<reference evidence="2 3" key="1">
    <citation type="submission" date="2018-06" db="EMBL/GenBank/DDBJ databases">
        <title>Complete Genomes of Monosporascus.</title>
        <authorList>
            <person name="Robinson A.J."/>
            <person name="Natvig D.O."/>
        </authorList>
    </citation>
    <scope>NUCLEOTIDE SEQUENCE [LARGE SCALE GENOMIC DNA]</scope>
    <source>
        <strain evidence="2 3">CBS 609.92</strain>
    </source>
</reference>
<dbReference type="EMBL" id="QJNS01000313">
    <property type="protein sequence ID" value="RYO79787.1"/>
    <property type="molecule type" value="Genomic_DNA"/>
</dbReference>
<evidence type="ECO:0000313" key="2">
    <source>
        <dbReference type="EMBL" id="RYO79787.1"/>
    </source>
</evidence>
<dbReference type="Proteomes" id="UP000294003">
    <property type="component" value="Unassembled WGS sequence"/>
</dbReference>
<evidence type="ECO:0000313" key="3">
    <source>
        <dbReference type="Proteomes" id="UP000294003"/>
    </source>
</evidence>
<comment type="caution">
    <text evidence="2">The sequence shown here is derived from an EMBL/GenBank/DDBJ whole genome shotgun (WGS) entry which is preliminary data.</text>
</comment>
<keyword evidence="3" id="KW-1185">Reference proteome</keyword>
<feature type="region of interest" description="Disordered" evidence="1">
    <location>
        <begin position="77"/>
        <end position="97"/>
    </location>
</feature>
<evidence type="ECO:0000256" key="1">
    <source>
        <dbReference type="SAM" id="MobiDB-lite"/>
    </source>
</evidence>
<organism evidence="2 3">
    <name type="scientific">Monosporascus cannonballus</name>
    <dbReference type="NCBI Taxonomy" id="155416"/>
    <lineage>
        <taxon>Eukaryota</taxon>
        <taxon>Fungi</taxon>
        <taxon>Dikarya</taxon>
        <taxon>Ascomycota</taxon>
        <taxon>Pezizomycotina</taxon>
        <taxon>Sordariomycetes</taxon>
        <taxon>Xylariomycetidae</taxon>
        <taxon>Xylariales</taxon>
        <taxon>Xylariales incertae sedis</taxon>
        <taxon>Monosporascus</taxon>
    </lineage>
</organism>
<sequence>MSILHNDFMGDETYYHSNGRVQEIMAKATGRSVNQHGQPYCYLKGRNGLSNWLLLVRSVRAQVLLAAYDGRRVIYRGDQQDEEHEGGKKGAEPTQRSVELEFFGGQSDGVTAMRLGEAGS</sequence>
<accession>A0ABY0GXS6</accession>
<gene>
    <name evidence="2" type="ORF">DL762_007986</name>
</gene>
<protein>
    <submittedName>
        <fullName evidence="2">Uncharacterized protein</fullName>
    </submittedName>
</protein>